<dbReference type="SUPFAM" id="SSF103506">
    <property type="entry name" value="Mitochondrial carrier"/>
    <property type="match status" value="1"/>
</dbReference>
<sequence length="424" mass="46532">MWWFISSITAAHRTKTQITHFNNATRRTLLLLLCLTLLHFTSSSTTNIGSVKMQPTTAATAAVTTNVTTAPSPSTATSSLLLRHRRTSSLTPPYGGSSPTTKSCYQSKRVKNSISSIIAGAGSGGIASVVCAPLDLVRTRMQVMGTSTSAEAAAAAGLTNDGIYSTVHAIFKKEGIAGCFRGLGATLATVPTFWAIYFPLYEECKREIHAYTTSSNSTAERIPFLEHMGSAIIAGAVADFFCNPMFVVRTRMQTEALHYMELPLGERRPHGMVRTTVNLYREGGVPIFWRGLTASLMGLSHVAVQFPVYEWLKAEARKVSPTNEESPFHLLLSSGISKMTASVLTYPHEVIRSRMMDARGASSAGNVFTMASRIIKEEGWRTMYKGLHVSLVRVVPNCCITFMTYELILRWTRENIRYEEEASS</sequence>
<evidence type="ECO:0000256" key="9">
    <source>
        <dbReference type="RuleBase" id="RU000488"/>
    </source>
</evidence>
<dbReference type="Gene3D" id="1.50.40.10">
    <property type="entry name" value="Mitochondrial carrier domain"/>
    <property type="match status" value="1"/>
</dbReference>
<evidence type="ECO:0008006" key="12">
    <source>
        <dbReference type="Google" id="ProtNLM"/>
    </source>
</evidence>
<dbReference type="PRINTS" id="PR00926">
    <property type="entry name" value="MITOCARRIER"/>
</dbReference>
<dbReference type="GO" id="GO:0015215">
    <property type="term" value="F:nucleotide transmembrane transporter activity"/>
    <property type="evidence" value="ECO:0007669"/>
    <property type="project" value="UniProtKB-ARBA"/>
</dbReference>
<dbReference type="GO" id="GO:0016020">
    <property type="term" value="C:membrane"/>
    <property type="evidence" value="ECO:0007669"/>
    <property type="project" value="UniProtKB-SubCell"/>
</dbReference>
<feature type="signal peptide" evidence="10">
    <location>
        <begin position="1"/>
        <end position="43"/>
    </location>
</feature>
<evidence type="ECO:0000256" key="1">
    <source>
        <dbReference type="ARBA" id="ARBA00004141"/>
    </source>
</evidence>
<dbReference type="InterPro" id="IPR018108">
    <property type="entry name" value="MCP_transmembrane"/>
</dbReference>
<evidence type="ECO:0000256" key="3">
    <source>
        <dbReference type="ARBA" id="ARBA00022448"/>
    </source>
</evidence>
<gene>
    <name evidence="11" type="ORF">DBRI00130_LOCUS21737</name>
</gene>
<dbReference type="InterPro" id="IPR023395">
    <property type="entry name" value="MCP_dom_sf"/>
</dbReference>
<accession>A0A7S4VMR0</accession>
<comment type="subcellular location">
    <subcellularLocation>
        <location evidence="1">Membrane</location>
        <topology evidence="1">Multi-pass membrane protein</topology>
    </subcellularLocation>
</comment>
<feature type="repeat" description="Solcar" evidence="8">
    <location>
        <begin position="325"/>
        <end position="411"/>
    </location>
</feature>
<evidence type="ECO:0000256" key="5">
    <source>
        <dbReference type="ARBA" id="ARBA00022737"/>
    </source>
</evidence>
<name>A0A7S4VMR0_9STRA</name>
<dbReference type="PROSITE" id="PS50920">
    <property type="entry name" value="SOLCAR"/>
    <property type="match status" value="3"/>
</dbReference>
<evidence type="ECO:0000256" key="4">
    <source>
        <dbReference type="ARBA" id="ARBA00022692"/>
    </source>
</evidence>
<organism evidence="11">
    <name type="scientific">Ditylum brightwellii</name>
    <dbReference type="NCBI Taxonomy" id="49249"/>
    <lineage>
        <taxon>Eukaryota</taxon>
        <taxon>Sar</taxon>
        <taxon>Stramenopiles</taxon>
        <taxon>Ochrophyta</taxon>
        <taxon>Bacillariophyta</taxon>
        <taxon>Mediophyceae</taxon>
        <taxon>Lithodesmiophycidae</taxon>
        <taxon>Lithodesmiales</taxon>
        <taxon>Lithodesmiaceae</taxon>
        <taxon>Ditylum</taxon>
    </lineage>
</organism>
<proteinExistence type="inferred from homology"/>
<keyword evidence="10" id="KW-0732">Signal</keyword>
<dbReference type="InterPro" id="IPR002067">
    <property type="entry name" value="MCP"/>
</dbReference>
<dbReference type="EMBL" id="HBNS01027645">
    <property type="protein sequence ID" value="CAE4620227.1"/>
    <property type="molecule type" value="Transcribed_RNA"/>
</dbReference>
<evidence type="ECO:0000256" key="7">
    <source>
        <dbReference type="ARBA" id="ARBA00023136"/>
    </source>
</evidence>
<evidence type="ECO:0000256" key="6">
    <source>
        <dbReference type="ARBA" id="ARBA00022989"/>
    </source>
</evidence>
<reference evidence="11" key="1">
    <citation type="submission" date="2021-01" db="EMBL/GenBank/DDBJ databases">
        <authorList>
            <person name="Corre E."/>
            <person name="Pelletier E."/>
            <person name="Niang G."/>
            <person name="Scheremetjew M."/>
            <person name="Finn R."/>
            <person name="Kale V."/>
            <person name="Holt S."/>
            <person name="Cochrane G."/>
            <person name="Meng A."/>
            <person name="Brown T."/>
            <person name="Cohen L."/>
        </authorList>
    </citation>
    <scope>NUCLEOTIDE SEQUENCE</scope>
    <source>
        <strain evidence="11">GSO104</strain>
    </source>
</reference>
<feature type="repeat" description="Solcar" evidence="8">
    <location>
        <begin position="111"/>
        <end position="207"/>
    </location>
</feature>
<comment type="similarity">
    <text evidence="2 9">Belongs to the mitochondrial carrier (TC 2.A.29) family.</text>
</comment>
<evidence type="ECO:0000256" key="10">
    <source>
        <dbReference type="SAM" id="SignalP"/>
    </source>
</evidence>
<keyword evidence="7 8" id="KW-0472">Membrane</keyword>
<protein>
    <recommendedName>
        <fullName evidence="12">Mitochondrial carrier protein</fullName>
    </recommendedName>
</protein>
<evidence type="ECO:0000256" key="8">
    <source>
        <dbReference type="PROSITE-ProRule" id="PRU00282"/>
    </source>
</evidence>
<feature type="chain" id="PRO_5031320276" description="Mitochondrial carrier protein" evidence="10">
    <location>
        <begin position="44"/>
        <end position="424"/>
    </location>
</feature>
<evidence type="ECO:0000256" key="2">
    <source>
        <dbReference type="ARBA" id="ARBA00006375"/>
    </source>
</evidence>
<feature type="repeat" description="Solcar" evidence="8">
    <location>
        <begin position="222"/>
        <end position="315"/>
    </location>
</feature>
<keyword evidence="6" id="KW-1133">Transmembrane helix</keyword>
<dbReference type="Pfam" id="PF00153">
    <property type="entry name" value="Mito_carr"/>
    <property type="match status" value="3"/>
</dbReference>
<keyword evidence="4 8" id="KW-0812">Transmembrane</keyword>
<keyword evidence="3 9" id="KW-0813">Transport</keyword>
<dbReference type="InterPro" id="IPR044712">
    <property type="entry name" value="SLC25A32-like"/>
</dbReference>
<dbReference type="AlphaFoldDB" id="A0A7S4VMR0"/>
<evidence type="ECO:0000313" key="11">
    <source>
        <dbReference type="EMBL" id="CAE4620227.1"/>
    </source>
</evidence>
<dbReference type="PANTHER" id="PTHR45683">
    <property type="entry name" value="MITOCHONDRIAL NICOTINAMIDE ADENINE DINUCLEOTIDE TRANSPORTER 1-RELATED-RELATED"/>
    <property type="match status" value="1"/>
</dbReference>
<keyword evidence="5" id="KW-0677">Repeat</keyword>